<sequence length="262" mass="28619">MKYFTLCVLAIVAFASANPAKRFAGFGNVLSSVGGNLGCVVTGNRLFINGLFEKNLTSGEQEEFSDYEEKLQEFKKEIRQVIAQRRQELLDQRKQNGSGQQQQQTGMLSMEESNDEQQQPSSSALSSASSSSSNSNSSLPKPPQKPSFCSGDTTTQYIFDGCKVQNGKVYVGSQYARDLTSDEQQRLQDFDKKMTAYQAQLSSSLQQQVKELFGDQLAQLFGSGRVNSSSMATTPAPESDEATTAAAILEAPEAPNFCTIVY</sequence>
<evidence type="ECO:0000313" key="1">
    <source>
        <dbReference type="Proteomes" id="UP000887579"/>
    </source>
</evidence>
<accession>A0AC34FFG6</accession>
<dbReference type="WBParaSite" id="ES5_v2.g15996.t1">
    <property type="protein sequence ID" value="ES5_v2.g15996.t1"/>
    <property type="gene ID" value="ES5_v2.g15996"/>
</dbReference>
<protein>
    <submittedName>
        <fullName evidence="2">Pepsin inhibitor-3-like repeated domain-containing protein</fullName>
    </submittedName>
</protein>
<dbReference type="Proteomes" id="UP000887579">
    <property type="component" value="Unplaced"/>
</dbReference>
<proteinExistence type="predicted"/>
<reference evidence="2" key="1">
    <citation type="submission" date="2022-11" db="UniProtKB">
        <authorList>
            <consortium name="WormBaseParasite"/>
        </authorList>
    </citation>
    <scope>IDENTIFICATION</scope>
</reference>
<evidence type="ECO:0000313" key="2">
    <source>
        <dbReference type="WBParaSite" id="ES5_v2.g15996.t1"/>
    </source>
</evidence>
<name>A0AC34FFG6_9BILA</name>
<organism evidence="1 2">
    <name type="scientific">Panagrolaimus sp. ES5</name>
    <dbReference type="NCBI Taxonomy" id="591445"/>
    <lineage>
        <taxon>Eukaryota</taxon>
        <taxon>Metazoa</taxon>
        <taxon>Ecdysozoa</taxon>
        <taxon>Nematoda</taxon>
        <taxon>Chromadorea</taxon>
        <taxon>Rhabditida</taxon>
        <taxon>Tylenchina</taxon>
        <taxon>Panagrolaimomorpha</taxon>
        <taxon>Panagrolaimoidea</taxon>
        <taxon>Panagrolaimidae</taxon>
        <taxon>Panagrolaimus</taxon>
    </lineage>
</organism>